<dbReference type="EMBL" id="FNJL01000024">
    <property type="protein sequence ID" value="SDP75085.1"/>
    <property type="molecule type" value="Genomic_DNA"/>
</dbReference>
<comment type="cofactor">
    <cofactor evidence="1">
        <name>thiamine diphosphate</name>
        <dbReference type="ChEBI" id="CHEBI:58937"/>
    </cofactor>
</comment>
<accession>A0A1H0VA27</accession>
<evidence type="ECO:0000256" key="2">
    <source>
        <dbReference type="ARBA" id="ARBA00007131"/>
    </source>
</evidence>
<evidence type="ECO:0000259" key="4">
    <source>
        <dbReference type="Pfam" id="PF00456"/>
    </source>
</evidence>
<evidence type="ECO:0000313" key="6">
    <source>
        <dbReference type="Proteomes" id="UP000199317"/>
    </source>
</evidence>
<protein>
    <submittedName>
        <fullName evidence="5">Transketolase subunit A</fullName>
    </submittedName>
</protein>
<dbReference type="Pfam" id="PF00456">
    <property type="entry name" value="Transketolase_N"/>
    <property type="match status" value="1"/>
</dbReference>
<dbReference type="AlphaFoldDB" id="A0A1H0VA27"/>
<evidence type="ECO:0000256" key="3">
    <source>
        <dbReference type="ARBA" id="ARBA00023052"/>
    </source>
</evidence>
<dbReference type="SUPFAM" id="SSF52518">
    <property type="entry name" value="Thiamin diphosphate-binding fold (THDP-binding)"/>
    <property type="match status" value="1"/>
</dbReference>
<sequence>MRTHGNGADGLAVARGTRERSRLDVDHSRKIAQRARIRCLTVTAESHFGHLGPDFSAIDILTVLYGSVMASRSFNDPLRDRFVLSKGHAALALYSVLIELGLWDEDMLLDYGRSGGLLGGHPSSSIVGIETCTGALGHGLPFATGAAAAASANGSRHRTFVLLGDGELQEGSNWEAAMFASARRLGDLTAIVDRNGLQQGRGTEQVNPLGPLADKWRAFGWDVEEIDGHDHGAIFDGLARGGRSTQPRCLIAMTKKGKGVSFMEGNAAWHHKLPSPAEAAQALEELSR</sequence>
<dbReference type="InterPro" id="IPR005474">
    <property type="entry name" value="Transketolase_N"/>
</dbReference>
<dbReference type="CDD" id="cd02012">
    <property type="entry name" value="TPP_TK"/>
    <property type="match status" value="1"/>
</dbReference>
<dbReference type="PANTHER" id="PTHR47514">
    <property type="entry name" value="TRANSKETOLASE N-TERMINAL SECTION-RELATED"/>
    <property type="match status" value="1"/>
</dbReference>
<evidence type="ECO:0000313" key="5">
    <source>
        <dbReference type="EMBL" id="SDP75085.1"/>
    </source>
</evidence>
<dbReference type="RefSeq" id="WP_092836967.1">
    <property type="nucleotide sequence ID" value="NZ_CP028290.1"/>
</dbReference>
<dbReference type="Proteomes" id="UP000199317">
    <property type="component" value="Unassembled WGS sequence"/>
</dbReference>
<reference evidence="6" key="1">
    <citation type="submission" date="2016-10" db="EMBL/GenBank/DDBJ databases">
        <authorList>
            <person name="Varghese N."/>
            <person name="Submissions S."/>
        </authorList>
    </citation>
    <scope>NUCLEOTIDE SEQUENCE [LARGE SCALE GENOMIC DNA]</scope>
    <source>
        <strain evidence="6">DSM 17101</strain>
    </source>
</reference>
<organism evidence="5 6">
    <name type="scientific">Paracidovorax cattleyae</name>
    <dbReference type="NCBI Taxonomy" id="80868"/>
    <lineage>
        <taxon>Bacteria</taxon>
        <taxon>Pseudomonadati</taxon>
        <taxon>Pseudomonadota</taxon>
        <taxon>Betaproteobacteria</taxon>
        <taxon>Burkholderiales</taxon>
        <taxon>Comamonadaceae</taxon>
        <taxon>Paracidovorax</taxon>
    </lineage>
</organism>
<evidence type="ECO:0000256" key="1">
    <source>
        <dbReference type="ARBA" id="ARBA00001964"/>
    </source>
</evidence>
<keyword evidence="6" id="KW-1185">Reference proteome</keyword>
<comment type="similarity">
    <text evidence="2">Belongs to the transketolase family.</text>
</comment>
<dbReference type="InterPro" id="IPR029061">
    <property type="entry name" value="THDP-binding"/>
</dbReference>
<feature type="domain" description="Transketolase N-terminal" evidence="4">
    <location>
        <begin position="31"/>
        <end position="270"/>
    </location>
</feature>
<gene>
    <name evidence="5" type="ORF">SAMN04489708_12450</name>
</gene>
<dbReference type="PANTHER" id="PTHR47514:SF1">
    <property type="entry name" value="TRANSKETOLASE N-TERMINAL SECTION-RELATED"/>
    <property type="match status" value="1"/>
</dbReference>
<dbReference type="OrthoDB" id="8732661at2"/>
<name>A0A1H0VA27_9BURK</name>
<proteinExistence type="inferred from homology"/>
<dbReference type="Gene3D" id="3.40.50.970">
    <property type="match status" value="1"/>
</dbReference>
<keyword evidence="3" id="KW-0786">Thiamine pyrophosphate</keyword>